<evidence type="ECO:0000313" key="3">
    <source>
        <dbReference type="WBParaSite" id="MhA1_Contig1952.frz3.gene2"/>
    </source>
</evidence>
<dbReference type="InterPro" id="IPR037238">
    <property type="entry name" value="YbiA-like_sf"/>
</dbReference>
<sequence length="163" mass="19170">MPSTSSHSINSIKNPYTSGSDHRNLEIFPRIPAFYREVQTEPKIVSTDKGECLAFFGKYFLFSNFNQEVKFKIRNIWFDCVERYYTYEKAMFINNRELANKLLIDINLTPSEMKRLAKFGNLPWLKQKEWRSAKYSIIEEAVRAIIQIQVLLSTQIKLMLLSS</sequence>
<proteinExistence type="predicted"/>
<keyword evidence="2" id="KW-1185">Reference proteome</keyword>
<dbReference type="Proteomes" id="UP000095281">
    <property type="component" value="Unplaced"/>
</dbReference>
<evidence type="ECO:0000313" key="2">
    <source>
        <dbReference type="Proteomes" id="UP000095281"/>
    </source>
</evidence>
<dbReference type="Gene3D" id="1.10.357.40">
    <property type="entry name" value="YbiA-like"/>
    <property type="match status" value="1"/>
</dbReference>
<evidence type="ECO:0000259" key="1">
    <source>
        <dbReference type="Pfam" id="PF08719"/>
    </source>
</evidence>
<dbReference type="AlphaFoldDB" id="A0A1I8BDI8"/>
<dbReference type="WBParaSite" id="MhA1_Contig1952.frz3.gene2">
    <property type="protein sequence ID" value="MhA1_Contig1952.frz3.gene2"/>
    <property type="gene ID" value="MhA1_Contig1952.frz3.gene2"/>
</dbReference>
<protein>
    <submittedName>
        <fullName evidence="3">DUF1768 domain-containing protein</fullName>
    </submittedName>
</protein>
<dbReference type="InterPro" id="IPR012816">
    <property type="entry name" value="NADAR"/>
</dbReference>
<dbReference type="Pfam" id="PF08719">
    <property type="entry name" value="NADAR"/>
    <property type="match status" value="1"/>
</dbReference>
<dbReference type="SUPFAM" id="SSF143990">
    <property type="entry name" value="YbiA-like"/>
    <property type="match status" value="1"/>
</dbReference>
<name>A0A1I8BDI8_MELHA</name>
<feature type="domain" description="NADAR" evidence="1">
    <location>
        <begin position="58"/>
        <end position="143"/>
    </location>
</feature>
<reference evidence="3" key="1">
    <citation type="submission" date="2016-11" db="UniProtKB">
        <authorList>
            <consortium name="WormBaseParasite"/>
        </authorList>
    </citation>
    <scope>IDENTIFICATION</scope>
</reference>
<accession>A0A1I8BDI8</accession>
<organism evidence="2 3">
    <name type="scientific">Meloidogyne hapla</name>
    <name type="common">Root-knot nematode worm</name>
    <dbReference type="NCBI Taxonomy" id="6305"/>
    <lineage>
        <taxon>Eukaryota</taxon>
        <taxon>Metazoa</taxon>
        <taxon>Ecdysozoa</taxon>
        <taxon>Nematoda</taxon>
        <taxon>Chromadorea</taxon>
        <taxon>Rhabditida</taxon>
        <taxon>Tylenchina</taxon>
        <taxon>Tylenchomorpha</taxon>
        <taxon>Tylenchoidea</taxon>
        <taxon>Meloidogynidae</taxon>
        <taxon>Meloidogyninae</taxon>
        <taxon>Meloidogyne</taxon>
    </lineage>
</organism>